<organism evidence="2 3">
    <name type="scientific">Cutaneotrichosporon oleaginosum</name>
    <dbReference type="NCBI Taxonomy" id="879819"/>
    <lineage>
        <taxon>Eukaryota</taxon>
        <taxon>Fungi</taxon>
        <taxon>Dikarya</taxon>
        <taxon>Basidiomycota</taxon>
        <taxon>Agaricomycotina</taxon>
        <taxon>Tremellomycetes</taxon>
        <taxon>Trichosporonales</taxon>
        <taxon>Trichosporonaceae</taxon>
        <taxon>Cutaneotrichosporon</taxon>
    </lineage>
</organism>
<name>A0A0J0XM36_9TREE</name>
<dbReference type="Proteomes" id="UP000053611">
    <property type="component" value="Unassembled WGS sequence"/>
</dbReference>
<feature type="non-terminal residue" evidence="2">
    <location>
        <position position="192"/>
    </location>
</feature>
<protein>
    <submittedName>
        <fullName evidence="2">Uncharacterized protein</fullName>
    </submittedName>
</protein>
<dbReference type="GeneID" id="28987307"/>
<reference evidence="2 3" key="1">
    <citation type="submission" date="2015-03" db="EMBL/GenBank/DDBJ databases">
        <title>Genomics and transcriptomics of the oil-accumulating basidiomycete yeast T. oleaginosus allow insights into substrate utilization and the diverse evolutionary trajectories of mating systems in fungi.</title>
        <authorList>
            <consortium name="DOE Joint Genome Institute"/>
            <person name="Kourist R."/>
            <person name="Kracht O."/>
            <person name="Bracharz F."/>
            <person name="Lipzen A."/>
            <person name="Nolan M."/>
            <person name="Ohm R."/>
            <person name="Grigoriev I."/>
            <person name="Sun S."/>
            <person name="Heitman J."/>
            <person name="Bruck T."/>
            <person name="Nowrousian M."/>
        </authorList>
    </citation>
    <scope>NUCLEOTIDE SEQUENCE [LARGE SCALE GENOMIC DNA]</scope>
    <source>
        <strain evidence="2 3">IBC0246</strain>
    </source>
</reference>
<evidence type="ECO:0000256" key="1">
    <source>
        <dbReference type="SAM" id="MobiDB-lite"/>
    </source>
</evidence>
<evidence type="ECO:0000313" key="2">
    <source>
        <dbReference type="EMBL" id="KLT42123.1"/>
    </source>
</evidence>
<keyword evidence="3" id="KW-1185">Reference proteome</keyword>
<sequence>MAHRAAVARSRARARAAHAGVGGRVRARRPPPYHAGHHERGVVPAQACAGGRRQRRRAAVFLRGRCRAPGRRGACCRARCRRGAWVGAVGGRGVKPRGRHVVATRSPREEKSTPVAALRNQARECRVRTELPRPHAPCRSPTEASALAQPSPRCWLPATSADYRHPARCLKPSLPPQVITTEYMNSRPRAVS</sequence>
<dbReference type="EMBL" id="KQ087209">
    <property type="protein sequence ID" value="KLT42123.1"/>
    <property type="molecule type" value="Genomic_DNA"/>
</dbReference>
<gene>
    <name evidence="2" type="ORF">CC85DRAFT_328519</name>
</gene>
<dbReference type="AlphaFoldDB" id="A0A0J0XM36"/>
<feature type="region of interest" description="Disordered" evidence="1">
    <location>
        <begin position="1"/>
        <end position="38"/>
    </location>
</feature>
<accession>A0A0J0XM36</accession>
<feature type="compositionally biased region" description="Basic residues" evidence="1">
    <location>
        <begin position="25"/>
        <end position="35"/>
    </location>
</feature>
<evidence type="ECO:0000313" key="3">
    <source>
        <dbReference type="Proteomes" id="UP000053611"/>
    </source>
</evidence>
<proteinExistence type="predicted"/>